<dbReference type="OrthoDB" id="9806903at2"/>
<keyword evidence="2 7" id="KW-0479">Metal-binding</keyword>
<evidence type="ECO:0000256" key="6">
    <source>
        <dbReference type="ARBA" id="ARBA00023134"/>
    </source>
</evidence>
<accession>A0A1H6F1W2</accession>
<keyword evidence="3 7" id="KW-0547">Nucleotide-binding</keyword>
<comment type="similarity">
    <text evidence="7 8">Belongs to the adenylosuccinate synthetase family.</text>
</comment>
<dbReference type="SUPFAM" id="SSF52540">
    <property type="entry name" value="P-loop containing nucleoside triphosphate hydrolases"/>
    <property type="match status" value="1"/>
</dbReference>
<dbReference type="InterPro" id="IPR027417">
    <property type="entry name" value="P-loop_NTPase"/>
</dbReference>
<feature type="binding site" description="in other chain" evidence="7">
    <location>
        <position position="176"/>
    </location>
    <ligand>
        <name>IMP</name>
        <dbReference type="ChEBI" id="CHEBI:58053"/>
        <note>ligand shared between dimeric partners</note>
    </ligand>
</feature>
<dbReference type="GO" id="GO:0046040">
    <property type="term" value="P:IMP metabolic process"/>
    <property type="evidence" value="ECO:0007669"/>
    <property type="project" value="TreeGrafter"/>
</dbReference>
<dbReference type="EC" id="6.3.4.4" evidence="7 8"/>
<dbReference type="GO" id="GO:0005525">
    <property type="term" value="F:GTP binding"/>
    <property type="evidence" value="ECO:0007669"/>
    <property type="project" value="UniProtKB-UniRule"/>
</dbReference>
<feature type="active site" description="Proton donor" evidence="7">
    <location>
        <position position="43"/>
    </location>
</feature>
<dbReference type="InterPro" id="IPR018220">
    <property type="entry name" value="Adenylosuccin_syn_GTP-bd"/>
</dbReference>
<comment type="catalytic activity">
    <reaction evidence="7 8">
        <text>IMP + L-aspartate + GTP = N(6)-(1,2-dicarboxyethyl)-AMP + GDP + phosphate + 2 H(+)</text>
        <dbReference type="Rhea" id="RHEA:15753"/>
        <dbReference type="ChEBI" id="CHEBI:15378"/>
        <dbReference type="ChEBI" id="CHEBI:29991"/>
        <dbReference type="ChEBI" id="CHEBI:37565"/>
        <dbReference type="ChEBI" id="CHEBI:43474"/>
        <dbReference type="ChEBI" id="CHEBI:57567"/>
        <dbReference type="ChEBI" id="CHEBI:58053"/>
        <dbReference type="ChEBI" id="CHEBI:58189"/>
        <dbReference type="EC" id="6.3.4.4"/>
    </reaction>
</comment>
<comment type="caution">
    <text evidence="7">Lacks conserved residue(s) required for the propagation of feature annotation.</text>
</comment>
<evidence type="ECO:0000256" key="3">
    <source>
        <dbReference type="ARBA" id="ARBA00022741"/>
    </source>
</evidence>
<comment type="subcellular location">
    <subcellularLocation>
        <location evidence="7">Cytoplasm</location>
    </subcellularLocation>
</comment>
<feature type="binding site" evidence="7">
    <location>
        <position position="13"/>
    </location>
    <ligand>
        <name>Mg(2+)</name>
        <dbReference type="ChEBI" id="CHEBI:18420"/>
    </ligand>
</feature>
<feature type="binding site" evidence="7">
    <location>
        <begin position="42"/>
        <end position="44"/>
    </location>
    <ligand>
        <name>GTP</name>
        <dbReference type="ChEBI" id="CHEBI:37565"/>
    </ligand>
</feature>
<feature type="binding site" description="in other chain" evidence="7">
    <location>
        <position position="253"/>
    </location>
    <ligand>
        <name>IMP</name>
        <dbReference type="ChEBI" id="CHEBI:58053"/>
        <note>ligand shared between dimeric partners</note>
    </ligand>
</feature>
<feature type="binding site" description="in other chain" evidence="7">
    <location>
        <begin position="13"/>
        <end position="16"/>
    </location>
    <ligand>
        <name>IMP</name>
        <dbReference type="ChEBI" id="CHEBI:58053"/>
        <note>ligand shared between dimeric partners</note>
    </ligand>
</feature>
<evidence type="ECO:0000256" key="7">
    <source>
        <dbReference type="HAMAP-Rule" id="MF_00011"/>
    </source>
</evidence>
<organism evidence="9 10">
    <name type="scientific">Nonomuraea solani</name>
    <dbReference type="NCBI Taxonomy" id="1144553"/>
    <lineage>
        <taxon>Bacteria</taxon>
        <taxon>Bacillati</taxon>
        <taxon>Actinomycetota</taxon>
        <taxon>Actinomycetes</taxon>
        <taxon>Streptosporangiales</taxon>
        <taxon>Streptosporangiaceae</taxon>
        <taxon>Nonomuraea</taxon>
    </lineage>
</organism>
<evidence type="ECO:0000256" key="2">
    <source>
        <dbReference type="ARBA" id="ARBA00022723"/>
    </source>
</evidence>
<evidence type="ECO:0000256" key="1">
    <source>
        <dbReference type="ARBA" id="ARBA00022598"/>
    </source>
</evidence>
<dbReference type="GO" id="GO:0005737">
    <property type="term" value="C:cytoplasm"/>
    <property type="evidence" value="ECO:0007669"/>
    <property type="project" value="UniProtKB-SubCell"/>
</dbReference>
<dbReference type="InterPro" id="IPR042109">
    <property type="entry name" value="Adenylosuccinate_synth_dom1"/>
</dbReference>
<dbReference type="SMART" id="SM00788">
    <property type="entry name" value="Adenylsucc_synt"/>
    <property type="match status" value="1"/>
</dbReference>
<reference evidence="9 10" key="1">
    <citation type="submission" date="2016-10" db="EMBL/GenBank/DDBJ databases">
        <authorList>
            <person name="de Groot N.N."/>
        </authorList>
    </citation>
    <scope>NUCLEOTIDE SEQUENCE [LARGE SCALE GENOMIC DNA]</scope>
    <source>
        <strain evidence="9 10">CGMCC 4.7037</strain>
    </source>
</reference>
<keyword evidence="5 7" id="KW-0460">Magnesium</keyword>
<dbReference type="Gene3D" id="3.90.170.10">
    <property type="entry name" value="Adenylosuccinate Synthetase, subunit A, domain 3"/>
    <property type="match status" value="1"/>
</dbReference>
<gene>
    <name evidence="7" type="primary">purA</name>
    <name evidence="9" type="ORF">SAMN05444920_13284</name>
</gene>
<feature type="binding site" description="in other chain" evidence="7">
    <location>
        <position position="124"/>
    </location>
    <ligand>
        <name>IMP</name>
        <dbReference type="ChEBI" id="CHEBI:58053"/>
        <note>ligand shared between dimeric partners</note>
    </ligand>
</feature>
<dbReference type="Proteomes" id="UP000236732">
    <property type="component" value="Unassembled WGS sequence"/>
</dbReference>
<dbReference type="GO" id="GO:0000287">
    <property type="term" value="F:magnesium ion binding"/>
    <property type="evidence" value="ECO:0007669"/>
    <property type="project" value="UniProtKB-UniRule"/>
</dbReference>
<dbReference type="EMBL" id="FNVT01000032">
    <property type="protein sequence ID" value="SEH03075.1"/>
    <property type="molecule type" value="Genomic_DNA"/>
</dbReference>
<dbReference type="InterPro" id="IPR042111">
    <property type="entry name" value="Adenylosuccinate_synth_dom3"/>
</dbReference>
<evidence type="ECO:0000256" key="4">
    <source>
        <dbReference type="ARBA" id="ARBA00022755"/>
    </source>
</evidence>
<evidence type="ECO:0000313" key="10">
    <source>
        <dbReference type="Proteomes" id="UP000236732"/>
    </source>
</evidence>
<dbReference type="GO" id="GO:0044208">
    <property type="term" value="P:'de novo' AMP biosynthetic process"/>
    <property type="evidence" value="ECO:0007669"/>
    <property type="project" value="UniProtKB-UniRule"/>
</dbReference>
<feature type="binding site" evidence="7">
    <location>
        <position position="255"/>
    </location>
    <ligand>
        <name>GTP</name>
        <dbReference type="ChEBI" id="CHEBI:37565"/>
    </ligand>
</feature>
<feature type="binding site" evidence="7">
    <location>
        <begin position="320"/>
        <end position="322"/>
    </location>
    <ligand>
        <name>GTP</name>
        <dbReference type="ChEBI" id="CHEBI:37565"/>
    </ligand>
</feature>
<dbReference type="HAMAP" id="MF_00011">
    <property type="entry name" value="Adenylosucc_synth"/>
    <property type="match status" value="1"/>
</dbReference>
<sequence length="342" mass="36285">MPSTIVVGGQWGDEAKGKVCSYLATRDQFSLSIRAGLGPGAGHTVVRDGHEFRLRQTPAAFVHPDCRLALGAGTLISPDVFLDEIERLGLAGRIKIDGRATVIEERHRQADVSNRFLSTVVGSTGSGHGPSLADRAMRTATLVRDTPQLAPFTADVAALANEALDRGERVLVEGTNGFGLSVLYGTYPHTVSKDSTAATAAADVGLAPTRVTEVVLVFKAYATRVGPGDLPRELSPGEIRERGWQEEATVTGRPRRVGAFDMQSAKAAVMLNDPAYIALTCLDRLDPAAAGVPFQRLPSAVRRFVDEVEDVLQRPAGLLSTGPDVRATIDRRSTVAIPAASA</sequence>
<dbReference type="PANTHER" id="PTHR11846">
    <property type="entry name" value="ADENYLOSUCCINATE SYNTHETASE"/>
    <property type="match status" value="1"/>
</dbReference>
<evidence type="ECO:0000313" key="9">
    <source>
        <dbReference type="EMBL" id="SEH03075.1"/>
    </source>
</evidence>
<dbReference type="Gene3D" id="3.40.440.10">
    <property type="entry name" value="Adenylosuccinate Synthetase, subunit A, domain 1"/>
    <property type="match status" value="2"/>
</dbReference>
<comment type="pathway">
    <text evidence="7 8">Purine metabolism; AMP biosynthesis via de novo pathway; AMP from IMP: step 1/2.</text>
</comment>
<keyword evidence="6 7" id="KW-0342">GTP-binding</keyword>
<feature type="binding site" evidence="7">
    <location>
        <position position="42"/>
    </location>
    <ligand>
        <name>Mg(2+)</name>
        <dbReference type="ChEBI" id="CHEBI:18420"/>
    </ligand>
</feature>
<dbReference type="Pfam" id="PF00709">
    <property type="entry name" value="Adenylsucc_synt"/>
    <property type="match status" value="2"/>
</dbReference>
<evidence type="ECO:0000256" key="5">
    <source>
        <dbReference type="ARBA" id="ARBA00022842"/>
    </source>
</evidence>
<dbReference type="InterPro" id="IPR001114">
    <property type="entry name" value="Adenylosuccinate_synthetase"/>
</dbReference>
<feature type="binding site" evidence="7">
    <location>
        <position position="138"/>
    </location>
    <ligand>
        <name>IMP</name>
        <dbReference type="ChEBI" id="CHEBI:58053"/>
        <note>ligand shared between dimeric partners</note>
    </ligand>
</feature>
<evidence type="ECO:0000256" key="8">
    <source>
        <dbReference type="RuleBase" id="RU000520"/>
    </source>
</evidence>
<feature type="binding site" evidence="7">
    <location>
        <begin position="12"/>
        <end position="18"/>
    </location>
    <ligand>
        <name>GTP</name>
        <dbReference type="ChEBI" id="CHEBI:37565"/>
    </ligand>
</feature>
<comment type="subunit">
    <text evidence="7">Homodimer.</text>
</comment>
<feature type="active site" description="Proton acceptor" evidence="7">
    <location>
        <position position="13"/>
    </location>
</feature>
<dbReference type="RefSeq" id="WP_103964086.1">
    <property type="nucleotide sequence ID" value="NZ_FNVT01000032.1"/>
</dbReference>
<comment type="function">
    <text evidence="7">Plays an important role in the de novo pathway of purine nucleotide biosynthesis. Catalyzes the first committed step in the biosynthesis of AMP from IMP.</text>
</comment>
<keyword evidence="1 7" id="KW-0436">Ligase</keyword>
<dbReference type="AlphaFoldDB" id="A0A1H6F1W2"/>
<name>A0A1H6F1W2_9ACTN</name>
<comment type="cofactor">
    <cofactor evidence="7">
        <name>Mg(2+)</name>
        <dbReference type="ChEBI" id="CHEBI:18420"/>
    </cofactor>
    <text evidence="7">Binds 1 Mg(2+) ion per subunit.</text>
</comment>
<dbReference type="NCBIfam" id="NF003295">
    <property type="entry name" value="PRK04293.1"/>
    <property type="match status" value="1"/>
</dbReference>
<dbReference type="GO" id="GO:0004019">
    <property type="term" value="F:adenylosuccinate synthase activity"/>
    <property type="evidence" value="ECO:0007669"/>
    <property type="project" value="UniProtKB-UniRule"/>
</dbReference>
<dbReference type="UniPathway" id="UPA00075">
    <property type="reaction ID" value="UER00335"/>
</dbReference>
<keyword evidence="10" id="KW-1185">Reference proteome</keyword>
<keyword evidence="4 7" id="KW-0658">Purine biosynthesis</keyword>
<keyword evidence="7" id="KW-0963">Cytoplasm</keyword>
<feature type="binding site" evidence="7">
    <location>
        <begin position="249"/>
        <end position="255"/>
    </location>
    <ligand>
        <name>substrate</name>
    </ligand>
</feature>
<dbReference type="PANTHER" id="PTHR11846:SF0">
    <property type="entry name" value="ADENYLOSUCCINATE SYNTHETASE"/>
    <property type="match status" value="1"/>
</dbReference>
<feature type="binding site" evidence="7">
    <location>
        <begin position="281"/>
        <end position="283"/>
    </location>
    <ligand>
        <name>GTP</name>
        <dbReference type="ChEBI" id="CHEBI:37565"/>
    </ligand>
</feature>
<protein>
    <recommendedName>
        <fullName evidence="7 8">Adenylosuccinate synthetase</fullName>
        <shortName evidence="7">AMPSase</shortName>
        <shortName evidence="7">AdSS</shortName>
        <ecNumber evidence="7 8">6.3.4.4</ecNumber>
    </recommendedName>
    <alternativeName>
        <fullName evidence="7">IMP--aspartate ligase</fullName>
    </alternativeName>
</protein>
<dbReference type="PROSITE" id="PS01266">
    <property type="entry name" value="ADENYLOSUCCIN_SYN_1"/>
    <property type="match status" value="1"/>
</dbReference>
<proteinExistence type="inferred from homology"/>